<keyword evidence="8 11" id="KW-0808">Transferase</keyword>
<dbReference type="Proteomes" id="UP000295758">
    <property type="component" value="Unassembled WGS sequence"/>
</dbReference>
<dbReference type="PANTHER" id="PTHR43463:SF1">
    <property type="entry name" value="NICOTINATE-NUCLEOTIDE--DIMETHYLBENZIMIDAZOLE PHOSPHORIBOSYLTRANSFERASE"/>
    <property type="match status" value="1"/>
</dbReference>
<reference evidence="13 15" key="2">
    <citation type="submission" date="2019-03" db="EMBL/GenBank/DDBJ databases">
        <title>Deep subsurface shale carbon reservoir microbial communities from Ohio and West Virginia, USA.</title>
        <authorList>
            <person name="Wrighton K."/>
        </authorList>
    </citation>
    <scope>NUCLEOTIDE SEQUENCE [LARGE SCALE GENOMIC DNA]</scope>
    <source>
        <strain evidence="13 15">UTICA-S4D12</strain>
    </source>
</reference>
<evidence type="ECO:0000256" key="10">
    <source>
        <dbReference type="ARBA" id="ARBA00047340"/>
    </source>
</evidence>
<dbReference type="AlphaFoldDB" id="A0A1G8SCT2"/>
<sequence>MKKLETTLKKIKKINTEKMAEAENRLDQLTKPKGSLGKLEKMAIKLAGISSELYPSFEKKTHLVMAGDHGVVAEGVSAFPQEVTTQMVHNFLNNGAAINVLAAEIGTEIQIIDMGMVDDLEQEDLIIKKVKNGTDNMVKGRAMSQKEAIQSLEAGIEIAEEYINSGSKVIGIGEMGIGNTTASSAIIAVITQANLKDIVGFGTGLDQAGVEHKIEIIKTALEKNNPNPENAVDILSAVGGLEIAGMAGVIIGAAANNIPVVMDGLISGAAALIAQKLNPEVVNYLIPSHSSVEPGHKKVYEQLELNPFLDLDMRLGEGTGAVLAMPFLDTSISLMKKMATFAEAAVENSQA</sequence>
<dbReference type="UniPathway" id="UPA00061">
    <property type="reaction ID" value="UER00516"/>
</dbReference>
<evidence type="ECO:0000256" key="11">
    <source>
        <dbReference type="HAMAP-Rule" id="MF_00230"/>
    </source>
</evidence>
<accession>A0A1G8SCT2</accession>
<protein>
    <recommendedName>
        <fullName evidence="5 11">Nicotinate-nucleotide--dimethylbenzimidazole phosphoribosyltransferase</fullName>
        <shortName evidence="11">NN:DBI PRT</shortName>
        <ecNumber evidence="4 11">2.4.2.21</ecNumber>
    </recommendedName>
    <alternativeName>
        <fullName evidence="9 11">N(1)-alpha-phosphoribosyltransferase</fullName>
    </alternativeName>
</protein>
<evidence type="ECO:0000313" key="13">
    <source>
        <dbReference type="EMBL" id="TDS25628.1"/>
    </source>
</evidence>
<comment type="catalytic activity">
    <reaction evidence="10 11">
        <text>5,6-dimethylbenzimidazole + nicotinate beta-D-ribonucleotide = alpha-ribazole 5'-phosphate + nicotinate + H(+)</text>
        <dbReference type="Rhea" id="RHEA:11196"/>
        <dbReference type="ChEBI" id="CHEBI:15378"/>
        <dbReference type="ChEBI" id="CHEBI:15890"/>
        <dbReference type="ChEBI" id="CHEBI:32544"/>
        <dbReference type="ChEBI" id="CHEBI:57502"/>
        <dbReference type="ChEBI" id="CHEBI:57918"/>
        <dbReference type="EC" id="2.4.2.21"/>
    </reaction>
</comment>
<dbReference type="Proteomes" id="UP000198945">
    <property type="component" value="Unassembled WGS sequence"/>
</dbReference>
<evidence type="ECO:0000256" key="5">
    <source>
        <dbReference type="ARBA" id="ARBA00015486"/>
    </source>
</evidence>
<dbReference type="EC" id="2.4.2.21" evidence="4 11"/>
<dbReference type="HAMAP" id="MF_00230">
    <property type="entry name" value="CobT"/>
    <property type="match status" value="1"/>
</dbReference>
<proteinExistence type="inferred from homology"/>
<comment type="similarity">
    <text evidence="3 11">Belongs to the CobT family.</text>
</comment>
<dbReference type="FunFam" id="3.40.50.10210:FF:000001">
    <property type="entry name" value="Nicotinate-nucleotide--dimethylbenzimidazole phosphoribosyltransferase"/>
    <property type="match status" value="1"/>
</dbReference>
<dbReference type="NCBIfam" id="TIGR03160">
    <property type="entry name" value="cobT_DBIPRT"/>
    <property type="match status" value="1"/>
</dbReference>
<evidence type="ECO:0000313" key="15">
    <source>
        <dbReference type="Proteomes" id="UP000295758"/>
    </source>
</evidence>
<evidence type="ECO:0000256" key="2">
    <source>
        <dbReference type="ARBA" id="ARBA00005049"/>
    </source>
</evidence>
<dbReference type="InterPro" id="IPR023195">
    <property type="entry name" value="Nict_dMeBzImd_PRibTrfase_N"/>
</dbReference>
<keyword evidence="6 11" id="KW-0169">Cobalamin biosynthesis</keyword>
<feature type="active site" description="Proton acceptor" evidence="11">
    <location>
        <position position="317"/>
    </location>
</feature>
<name>A0A1G8SCT2_9FIRM</name>
<keyword evidence="7 11" id="KW-0328">Glycosyltransferase</keyword>
<dbReference type="Pfam" id="PF02277">
    <property type="entry name" value="DBI_PRT"/>
    <property type="match status" value="1"/>
</dbReference>
<dbReference type="RefSeq" id="WP_089717718.1">
    <property type="nucleotide sequence ID" value="NZ_FNEH01000039.1"/>
</dbReference>
<dbReference type="CDD" id="cd02439">
    <property type="entry name" value="DMB-PRT_CobT"/>
    <property type="match status" value="1"/>
</dbReference>
<evidence type="ECO:0000256" key="7">
    <source>
        <dbReference type="ARBA" id="ARBA00022676"/>
    </source>
</evidence>
<evidence type="ECO:0000313" key="12">
    <source>
        <dbReference type="EMBL" id="SDJ27017.1"/>
    </source>
</evidence>
<dbReference type="EMBL" id="SOAA01000050">
    <property type="protein sequence ID" value="TDS25628.1"/>
    <property type="molecule type" value="Genomic_DNA"/>
</dbReference>
<reference evidence="12 14" key="1">
    <citation type="submission" date="2016-10" db="EMBL/GenBank/DDBJ databases">
        <authorList>
            <person name="de Groot N.N."/>
        </authorList>
    </citation>
    <scope>NUCLEOTIDE SEQUENCE [LARGE SCALE GENOMIC DNA]</scope>
    <source>
        <strain evidence="12 14">WG7</strain>
    </source>
</reference>
<comment type="function">
    <text evidence="1 11">Catalyzes the synthesis of alpha-ribazole-5'-phosphate from nicotinate mononucleotide (NAMN) and 5,6-dimethylbenzimidazole (DMB).</text>
</comment>
<evidence type="ECO:0000256" key="3">
    <source>
        <dbReference type="ARBA" id="ARBA00007110"/>
    </source>
</evidence>
<dbReference type="InterPro" id="IPR003200">
    <property type="entry name" value="Nict_dMeBzImd_PRibTrfase"/>
</dbReference>
<dbReference type="SUPFAM" id="SSF52733">
    <property type="entry name" value="Nicotinate mononucleotide:5,6-dimethylbenzimidazole phosphoribosyltransferase (CobT)"/>
    <property type="match status" value="1"/>
</dbReference>
<dbReference type="GO" id="GO:0009236">
    <property type="term" value="P:cobalamin biosynthetic process"/>
    <property type="evidence" value="ECO:0007669"/>
    <property type="project" value="UniProtKB-UniRule"/>
</dbReference>
<evidence type="ECO:0000256" key="6">
    <source>
        <dbReference type="ARBA" id="ARBA00022573"/>
    </source>
</evidence>
<dbReference type="NCBIfam" id="NF000996">
    <property type="entry name" value="PRK00105.1"/>
    <property type="match status" value="1"/>
</dbReference>
<dbReference type="Gene3D" id="1.10.1610.10">
    <property type="match status" value="1"/>
</dbReference>
<comment type="pathway">
    <text evidence="2 11">Nucleoside biosynthesis; alpha-ribazole biosynthesis; alpha-ribazole from 5,6-dimethylbenzimidazole: step 1/2.</text>
</comment>
<evidence type="ECO:0000256" key="1">
    <source>
        <dbReference type="ARBA" id="ARBA00002197"/>
    </source>
</evidence>
<dbReference type="InterPro" id="IPR017846">
    <property type="entry name" value="Nict_dMeBzImd_PRibTrfase_bact"/>
</dbReference>
<evidence type="ECO:0000256" key="4">
    <source>
        <dbReference type="ARBA" id="ARBA00011991"/>
    </source>
</evidence>
<evidence type="ECO:0000256" key="8">
    <source>
        <dbReference type="ARBA" id="ARBA00022679"/>
    </source>
</evidence>
<evidence type="ECO:0000256" key="9">
    <source>
        <dbReference type="ARBA" id="ARBA00030686"/>
    </source>
</evidence>
<gene>
    <name evidence="11" type="primary">cobT</name>
    <name evidence="13" type="ORF">BY453_1504</name>
    <name evidence="12" type="ORF">SAMN04515654_13911</name>
</gene>
<dbReference type="InterPro" id="IPR036087">
    <property type="entry name" value="Nict_dMeBzImd_PRibTrfase_sf"/>
</dbReference>
<organism evidence="12 14">
    <name type="scientific">Halanaerobium congolense</name>
    <dbReference type="NCBI Taxonomy" id="54121"/>
    <lineage>
        <taxon>Bacteria</taxon>
        <taxon>Bacillati</taxon>
        <taxon>Bacillota</taxon>
        <taxon>Clostridia</taxon>
        <taxon>Halanaerobiales</taxon>
        <taxon>Halanaerobiaceae</taxon>
        <taxon>Halanaerobium</taxon>
    </lineage>
</organism>
<dbReference type="EMBL" id="FNEH01000039">
    <property type="protein sequence ID" value="SDJ27017.1"/>
    <property type="molecule type" value="Genomic_DNA"/>
</dbReference>
<dbReference type="GO" id="GO:0008939">
    <property type="term" value="F:nicotinate-nucleotide-dimethylbenzimidazole phosphoribosyltransferase activity"/>
    <property type="evidence" value="ECO:0007669"/>
    <property type="project" value="UniProtKB-UniRule"/>
</dbReference>
<dbReference type="Gene3D" id="3.40.50.10210">
    <property type="match status" value="1"/>
</dbReference>
<dbReference type="PANTHER" id="PTHR43463">
    <property type="entry name" value="NICOTINATE-NUCLEOTIDE--DIMETHYLBENZIMIDAZOLE PHOSPHORIBOSYLTRANSFERASE"/>
    <property type="match status" value="1"/>
</dbReference>
<evidence type="ECO:0000313" key="14">
    <source>
        <dbReference type="Proteomes" id="UP000198945"/>
    </source>
</evidence>